<sequence>MNSPAEIPFNSFIEIDRNAETAIYLQLANQMAKAIQLGYLPIGTKLPGTRQMSTIFNLHRNTIVASFQELEAQGWIEIIPNKGSFVLNQTTQKFQKIDTNQTYNINSYSDETGFTFEKSFLLDHPYENFTQRLYLTDGTVDPRLAELKIPAKLYSTILKRKSSVRKINQSQNDYFLSHLTNYLNLTRGLHLSKNNILVTRSAEISLFLTARILLKENEFVAVSNLSYYKSNMIFQTQNVKIKQIKTDENGINTSDLRQICEQFPIRMLYLTPHHHYPTTVTLSSERRIELVNLSKEFGFVIIEDDYDFDFHYSNHPILPLASTDQNGMVIYTGKFGNYLAPGYRVGFLIAPQNFIEEAKKHLYILDQQVDPFIEQVIGEMIDEGEIHRVLKKLRKEYKERRDYFCNNLLNEFENQLSFTLPKGGLAVWINWNIQLNLMQLKTDAEKYDLHIPQTILYQTHQIIGMRIGFAHLTFDEIDEIISILKKCIAKQLNSIKSLI</sequence>
<dbReference type="CDD" id="cd07377">
    <property type="entry name" value="WHTH_GntR"/>
    <property type="match status" value="1"/>
</dbReference>
<gene>
    <name evidence="7" type="ORF">SAMN05421738_101164</name>
</gene>
<protein>
    <submittedName>
        <fullName evidence="7">GntR family transcriptional regulator / MocR family aminotransferase</fullName>
    </submittedName>
</protein>
<keyword evidence="4" id="KW-0238">DNA-binding</keyword>
<dbReference type="Proteomes" id="UP000199149">
    <property type="component" value="Unassembled WGS sequence"/>
</dbReference>
<dbReference type="GO" id="GO:0008483">
    <property type="term" value="F:transaminase activity"/>
    <property type="evidence" value="ECO:0007669"/>
    <property type="project" value="UniProtKB-KW"/>
</dbReference>
<dbReference type="InterPro" id="IPR036390">
    <property type="entry name" value="WH_DNA-bd_sf"/>
</dbReference>
<dbReference type="AlphaFoldDB" id="A0A1I4SDZ0"/>
<dbReference type="SUPFAM" id="SSF46785">
    <property type="entry name" value="Winged helix' DNA-binding domain"/>
    <property type="match status" value="1"/>
</dbReference>
<dbReference type="Pfam" id="PF00392">
    <property type="entry name" value="GntR"/>
    <property type="match status" value="1"/>
</dbReference>
<dbReference type="CDD" id="cd00609">
    <property type="entry name" value="AAT_like"/>
    <property type="match status" value="1"/>
</dbReference>
<dbReference type="Gene3D" id="1.10.10.10">
    <property type="entry name" value="Winged helix-like DNA-binding domain superfamily/Winged helix DNA-binding domain"/>
    <property type="match status" value="1"/>
</dbReference>
<dbReference type="SUPFAM" id="SSF53383">
    <property type="entry name" value="PLP-dependent transferases"/>
    <property type="match status" value="1"/>
</dbReference>
<keyword evidence="3" id="KW-0805">Transcription regulation</keyword>
<accession>A0A1I4SDZ0</accession>
<comment type="similarity">
    <text evidence="1">In the C-terminal section; belongs to the class-I pyridoxal-phosphate-dependent aminotransferase family.</text>
</comment>
<reference evidence="8" key="1">
    <citation type="submission" date="2016-10" db="EMBL/GenBank/DDBJ databases">
        <authorList>
            <person name="Varghese N."/>
            <person name="Submissions S."/>
        </authorList>
    </citation>
    <scope>NUCLEOTIDE SEQUENCE [LARGE SCALE GENOMIC DNA]</scope>
    <source>
        <strain evidence="8">XJ109</strain>
    </source>
</reference>
<keyword evidence="5" id="KW-0804">Transcription</keyword>
<dbReference type="EMBL" id="FOUZ01000001">
    <property type="protein sequence ID" value="SFM62540.1"/>
    <property type="molecule type" value="Genomic_DNA"/>
</dbReference>
<dbReference type="InterPro" id="IPR015421">
    <property type="entry name" value="PyrdxlP-dep_Trfase_major"/>
</dbReference>
<dbReference type="PROSITE" id="PS50949">
    <property type="entry name" value="HTH_GNTR"/>
    <property type="match status" value="1"/>
</dbReference>
<evidence type="ECO:0000256" key="4">
    <source>
        <dbReference type="ARBA" id="ARBA00023125"/>
    </source>
</evidence>
<dbReference type="RefSeq" id="WP_092905592.1">
    <property type="nucleotide sequence ID" value="NZ_FOUZ01000001.1"/>
</dbReference>
<dbReference type="GO" id="GO:0003700">
    <property type="term" value="F:DNA-binding transcription factor activity"/>
    <property type="evidence" value="ECO:0007669"/>
    <property type="project" value="InterPro"/>
</dbReference>
<dbReference type="Pfam" id="PF00155">
    <property type="entry name" value="Aminotran_1_2"/>
    <property type="match status" value="1"/>
</dbReference>
<dbReference type="InterPro" id="IPR015424">
    <property type="entry name" value="PyrdxlP-dep_Trfase"/>
</dbReference>
<dbReference type="GO" id="GO:0003677">
    <property type="term" value="F:DNA binding"/>
    <property type="evidence" value="ECO:0007669"/>
    <property type="project" value="UniProtKB-KW"/>
</dbReference>
<evidence type="ECO:0000256" key="2">
    <source>
        <dbReference type="ARBA" id="ARBA00022898"/>
    </source>
</evidence>
<dbReference type="PANTHER" id="PTHR46577:SF1">
    <property type="entry name" value="HTH-TYPE TRANSCRIPTIONAL REGULATORY PROTEIN GABR"/>
    <property type="match status" value="1"/>
</dbReference>
<evidence type="ECO:0000256" key="5">
    <source>
        <dbReference type="ARBA" id="ARBA00023163"/>
    </source>
</evidence>
<evidence type="ECO:0000313" key="8">
    <source>
        <dbReference type="Proteomes" id="UP000199149"/>
    </source>
</evidence>
<organism evidence="7 8">
    <name type="scientific">Algoriella xinjiangensis</name>
    <dbReference type="NCBI Taxonomy" id="684065"/>
    <lineage>
        <taxon>Bacteria</taxon>
        <taxon>Pseudomonadati</taxon>
        <taxon>Bacteroidota</taxon>
        <taxon>Flavobacteriia</taxon>
        <taxon>Flavobacteriales</taxon>
        <taxon>Weeksellaceae</taxon>
        <taxon>Algoriella</taxon>
    </lineage>
</organism>
<dbReference type="InterPro" id="IPR036388">
    <property type="entry name" value="WH-like_DNA-bd_sf"/>
</dbReference>
<dbReference type="SMART" id="SM00345">
    <property type="entry name" value="HTH_GNTR"/>
    <property type="match status" value="1"/>
</dbReference>
<feature type="domain" description="HTH gntR-type" evidence="6">
    <location>
        <begin position="21"/>
        <end position="89"/>
    </location>
</feature>
<keyword evidence="2" id="KW-0663">Pyridoxal phosphate</keyword>
<evidence type="ECO:0000256" key="1">
    <source>
        <dbReference type="ARBA" id="ARBA00005384"/>
    </source>
</evidence>
<dbReference type="InterPro" id="IPR051446">
    <property type="entry name" value="HTH_trans_reg/aminotransferase"/>
</dbReference>
<proteinExistence type="inferred from homology"/>
<dbReference type="Gene3D" id="3.40.640.10">
    <property type="entry name" value="Type I PLP-dependent aspartate aminotransferase-like (Major domain)"/>
    <property type="match status" value="1"/>
</dbReference>
<dbReference type="InterPro" id="IPR000524">
    <property type="entry name" value="Tscrpt_reg_HTH_GntR"/>
</dbReference>
<evidence type="ECO:0000256" key="3">
    <source>
        <dbReference type="ARBA" id="ARBA00023015"/>
    </source>
</evidence>
<dbReference type="STRING" id="684065.SAMN05421738_101164"/>
<evidence type="ECO:0000313" key="7">
    <source>
        <dbReference type="EMBL" id="SFM62540.1"/>
    </source>
</evidence>
<dbReference type="PANTHER" id="PTHR46577">
    <property type="entry name" value="HTH-TYPE TRANSCRIPTIONAL REGULATORY PROTEIN GABR"/>
    <property type="match status" value="1"/>
</dbReference>
<dbReference type="InterPro" id="IPR004839">
    <property type="entry name" value="Aminotransferase_I/II_large"/>
</dbReference>
<evidence type="ECO:0000259" key="6">
    <source>
        <dbReference type="PROSITE" id="PS50949"/>
    </source>
</evidence>
<name>A0A1I4SDZ0_9FLAO</name>
<dbReference type="OrthoDB" id="594134at2"/>
<keyword evidence="7" id="KW-0032">Aminotransferase</keyword>
<dbReference type="GO" id="GO:0030170">
    <property type="term" value="F:pyridoxal phosphate binding"/>
    <property type="evidence" value="ECO:0007669"/>
    <property type="project" value="InterPro"/>
</dbReference>
<keyword evidence="8" id="KW-1185">Reference proteome</keyword>
<keyword evidence="7" id="KW-0808">Transferase</keyword>